<feature type="region of interest" description="Disordered" evidence="3">
    <location>
        <begin position="155"/>
        <end position="175"/>
    </location>
</feature>
<gene>
    <name evidence="4" type="ORF">SEMRO_27_G018050.1</name>
</gene>
<keyword evidence="5" id="KW-1185">Reference proteome</keyword>
<dbReference type="GO" id="GO:0005869">
    <property type="term" value="C:dynactin complex"/>
    <property type="evidence" value="ECO:0007669"/>
    <property type="project" value="InterPro"/>
</dbReference>
<keyword evidence="2" id="KW-0963">Cytoplasm</keyword>
<dbReference type="Proteomes" id="UP001153069">
    <property type="component" value="Unassembled WGS sequence"/>
</dbReference>
<comment type="subcellular location">
    <subcellularLocation>
        <location evidence="1">Cytoplasm</location>
    </subcellularLocation>
</comment>
<feature type="compositionally biased region" description="Low complexity" evidence="3">
    <location>
        <begin position="160"/>
        <end position="175"/>
    </location>
</feature>
<organism evidence="4 5">
    <name type="scientific">Seminavis robusta</name>
    <dbReference type="NCBI Taxonomy" id="568900"/>
    <lineage>
        <taxon>Eukaryota</taxon>
        <taxon>Sar</taxon>
        <taxon>Stramenopiles</taxon>
        <taxon>Ochrophyta</taxon>
        <taxon>Bacillariophyta</taxon>
        <taxon>Bacillariophyceae</taxon>
        <taxon>Bacillariophycidae</taxon>
        <taxon>Naviculales</taxon>
        <taxon>Naviculaceae</taxon>
        <taxon>Seminavis</taxon>
    </lineage>
</organism>
<evidence type="ECO:0000256" key="1">
    <source>
        <dbReference type="ARBA" id="ARBA00004496"/>
    </source>
</evidence>
<sequence length="349" mass="37409">MAEEHAADEAAGEVIFSSDGLPPTTISPRKRPSTLEKVDDGDMTVLDSGDTNPAVAFEIFSGKVYPVSSAQPKSTTGIIKSETPAERLARLQQEITELEQDLASANTAEEAGGGGPALMGVVTDLQQRLKTQAGVTAKNQEEMTRSIQMRLQEWEASKNATSPAEAAAGAPVATTSPDLEERLLQVEKLVGGGATTTTSTSLLTRLEEMEAFLKGLDLKGLEQASAKAKVIRSDLEAASKARNKLASAATFRKEDAKTISSLYDQMSQLEGLSGHLPALVARLQQLANLHAQSSTYALRLTQSEQEMVQLQAVVKSLEETVTKAETGMAENVKVIENNMQQLDERIKKL</sequence>
<protein>
    <submittedName>
        <fullName evidence="4">FR47-like protein</fullName>
    </submittedName>
</protein>
<reference evidence="4" key="1">
    <citation type="submission" date="2020-06" db="EMBL/GenBank/DDBJ databases">
        <authorList>
            <consortium name="Plant Systems Biology data submission"/>
        </authorList>
    </citation>
    <scope>NUCLEOTIDE SEQUENCE</scope>
    <source>
        <strain evidence="4">D6</strain>
    </source>
</reference>
<evidence type="ECO:0000256" key="2">
    <source>
        <dbReference type="ARBA" id="ARBA00022490"/>
    </source>
</evidence>
<dbReference type="OrthoDB" id="4977at2759"/>
<evidence type="ECO:0000256" key="3">
    <source>
        <dbReference type="SAM" id="MobiDB-lite"/>
    </source>
</evidence>
<dbReference type="GO" id="GO:0007017">
    <property type="term" value="P:microtubule-based process"/>
    <property type="evidence" value="ECO:0007669"/>
    <property type="project" value="InterPro"/>
</dbReference>
<dbReference type="EMBL" id="CAICTM010000027">
    <property type="protein sequence ID" value="CAB9497861.1"/>
    <property type="molecule type" value="Genomic_DNA"/>
</dbReference>
<feature type="region of interest" description="Disordered" evidence="3">
    <location>
        <begin position="1"/>
        <end position="46"/>
    </location>
</feature>
<dbReference type="InterPro" id="IPR028133">
    <property type="entry name" value="Dynamitin"/>
</dbReference>
<evidence type="ECO:0000313" key="5">
    <source>
        <dbReference type="Proteomes" id="UP001153069"/>
    </source>
</evidence>
<evidence type="ECO:0000313" key="4">
    <source>
        <dbReference type="EMBL" id="CAB9497861.1"/>
    </source>
</evidence>
<dbReference type="Pfam" id="PF04912">
    <property type="entry name" value="Dynamitin"/>
    <property type="match status" value="1"/>
</dbReference>
<name>A0A9N8H209_9STRA</name>
<dbReference type="GO" id="GO:0005737">
    <property type="term" value="C:cytoplasm"/>
    <property type="evidence" value="ECO:0007669"/>
    <property type="project" value="UniProtKB-SubCell"/>
</dbReference>
<dbReference type="PANTHER" id="PTHR15346">
    <property type="entry name" value="DYNACTIN SUBUNIT"/>
    <property type="match status" value="1"/>
</dbReference>
<proteinExistence type="predicted"/>
<dbReference type="AlphaFoldDB" id="A0A9N8H209"/>
<accession>A0A9N8H209</accession>
<comment type="caution">
    <text evidence="4">The sequence shown here is derived from an EMBL/GenBank/DDBJ whole genome shotgun (WGS) entry which is preliminary data.</text>
</comment>